<dbReference type="EMBL" id="CP022358">
    <property type="protein sequence ID" value="ASK69867.1"/>
    <property type="molecule type" value="Genomic_DNA"/>
</dbReference>
<dbReference type="SUPFAM" id="SSF53756">
    <property type="entry name" value="UDP-Glycosyltransferase/glycogen phosphorylase"/>
    <property type="match status" value="1"/>
</dbReference>
<sequence>MKKILFINLYFEIGGVETLLLRVIRELNRQGFKSTVLLLRKKYDDSLFSQLKEIADVVFLSDVCLYSPEKFRAAVGRDFGHIFVTINDALLLGAILQRWVYPNAHLVAGVYQTEVFCAPVTWRYLHRKVINDLFCYCVPDKNKIIANEAGRNYHQNKLNYDLSEAKIVPLIVDVEQYLPVERNHVRREKVVSVGRLVDFKTYNITFFNVLLELNAQGLFLEWHVYGDGPLEESMRDLIDQHQLHKQVFLHGILDYKNFKSVVSDAFVFIGSGTAIIEAAACGVPVIPAIEYADQAISYGFFHEIDGISFFEPDMPYTTESILVMLNTLAGLNQQQYDFIANQCFKKAQLFSAKNVINLYVSALDDTQLATEFFNFRGLFSFCIRFLASQVFRKVN</sequence>
<dbReference type="PANTHER" id="PTHR12526:SF629">
    <property type="entry name" value="TEICHURONIC ACID BIOSYNTHESIS GLYCOSYLTRANSFERASE TUAH-RELATED"/>
    <property type="match status" value="1"/>
</dbReference>
<keyword evidence="2" id="KW-0808">Transferase</keyword>
<dbReference type="Pfam" id="PF00534">
    <property type="entry name" value="Glycos_transf_1"/>
    <property type="match status" value="1"/>
</dbReference>
<dbReference type="Proteomes" id="UP000198367">
    <property type="component" value="Chromosome"/>
</dbReference>
<dbReference type="InterPro" id="IPR001296">
    <property type="entry name" value="Glyco_trans_1"/>
</dbReference>
<evidence type="ECO:0000259" key="3">
    <source>
        <dbReference type="Pfam" id="PF00534"/>
    </source>
</evidence>
<evidence type="ECO:0000256" key="2">
    <source>
        <dbReference type="ARBA" id="ARBA00022679"/>
    </source>
</evidence>
<dbReference type="KEGG" id="sbj:CF168_13950"/>
<dbReference type="GO" id="GO:1901135">
    <property type="term" value="P:carbohydrate derivative metabolic process"/>
    <property type="evidence" value="ECO:0007669"/>
    <property type="project" value="UniProtKB-ARBA"/>
</dbReference>
<dbReference type="GO" id="GO:0016757">
    <property type="term" value="F:glycosyltransferase activity"/>
    <property type="evidence" value="ECO:0007669"/>
    <property type="project" value="UniProtKB-KW"/>
</dbReference>
<keyword evidence="5" id="KW-1185">Reference proteome</keyword>
<feature type="domain" description="Glycosyl transferase family 1" evidence="3">
    <location>
        <begin position="185"/>
        <end position="286"/>
    </location>
</feature>
<evidence type="ECO:0000313" key="4">
    <source>
        <dbReference type="EMBL" id="ASK69867.1"/>
    </source>
</evidence>
<gene>
    <name evidence="4" type="ORF">CF168_13950</name>
</gene>
<accession>A0A220UNS2</accession>
<evidence type="ECO:0000256" key="1">
    <source>
        <dbReference type="ARBA" id="ARBA00022676"/>
    </source>
</evidence>
<dbReference type="PANTHER" id="PTHR12526">
    <property type="entry name" value="GLYCOSYLTRANSFERASE"/>
    <property type="match status" value="1"/>
</dbReference>
<reference evidence="4 5" key="1">
    <citation type="submission" date="2017-07" db="EMBL/GenBank/DDBJ databases">
        <title>Phenotypical and genomic characterization of a clinical isolate of Shewanella bicestrii sp. nov. producing an extended-spectrum beta-lactamase and a new oxacillinase variant.</title>
        <authorList>
            <person name="Jousset A.B."/>
            <person name="Bonnin R.A."/>
            <person name="Girlich D."/>
            <person name="Dabos L."/>
            <person name="Potron A."/>
            <person name="Dortet L."/>
            <person name="Glaser P."/>
            <person name="Naas T."/>
        </authorList>
    </citation>
    <scope>NUCLEOTIDE SEQUENCE [LARGE SCALE GENOMIC DNA]</scope>
    <source>
        <strain evidence="4 5">JAB-1</strain>
    </source>
</reference>
<proteinExistence type="predicted"/>
<dbReference type="AlphaFoldDB" id="A0A220UNS2"/>
<name>A0A220UNS2_9GAMM</name>
<dbReference type="RefSeq" id="WP_089068167.1">
    <property type="nucleotide sequence ID" value="NZ_CP022358.1"/>
</dbReference>
<organism evidence="4 5">
    <name type="scientific">Shewanella bicestrii</name>
    <dbReference type="NCBI Taxonomy" id="2018305"/>
    <lineage>
        <taxon>Bacteria</taxon>
        <taxon>Pseudomonadati</taxon>
        <taxon>Pseudomonadota</taxon>
        <taxon>Gammaproteobacteria</taxon>
        <taxon>Alteromonadales</taxon>
        <taxon>Shewanellaceae</taxon>
        <taxon>Shewanella</taxon>
    </lineage>
</organism>
<dbReference type="Gene3D" id="3.40.50.2000">
    <property type="entry name" value="Glycogen Phosphorylase B"/>
    <property type="match status" value="2"/>
</dbReference>
<keyword evidence="1" id="KW-0328">Glycosyltransferase</keyword>
<evidence type="ECO:0000313" key="5">
    <source>
        <dbReference type="Proteomes" id="UP000198367"/>
    </source>
</evidence>
<protein>
    <recommendedName>
        <fullName evidence="3">Glycosyl transferase family 1 domain-containing protein</fullName>
    </recommendedName>
</protein>